<accession>A0A2K1QX03</accession>
<comment type="caution">
    <text evidence="2">The sequence shown here is derived from an EMBL/GenBank/DDBJ whole genome shotgun (WGS) entry which is preliminary data.</text>
</comment>
<feature type="region of interest" description="Disordered" evidence="1">
    <location>
        <begin position="1"/>
        <end position="146"/>
    </location>
</feature>
<feature type="compositionally biased region" description="Basic and acidic residues" evidence="1">
    <location>
        <begin position="1"/>
        <end position="16"/>
    </location>
</feature>
<organism evidence="2 3">
    <name type="scientific">Sphaceloma murrayae</name>
    <dbReference type="NCBI Taxonomy" id="2082308"/>
    <lineage>
        <taxon>Eukaryota</taxon>
        <taxon>Fungi</taxon>
        <taxon>Dikarya</taxon>
        <taxon>Ascomycota</taxon>
        <taxon>Pezizomycotina</taxon>
        <taxon>Dothideomycetes</taxon>
        <taxon>Dothideomycetidae</taxon>
        <taxon>Myriangiales</taxon>
        <taxon>Elsinoaceae</taxon>
        <taxon>Sphaceloma</taxon>
    </lineage>
</organism>
<feature type="compositionally biased region" description="Acidic residues" evidence="1">
    <location>
        <begin position="118"/>
        <end position="127"/>
    </location>
</feature>
<dbReference type="AlphaFoldDB" id="A0A2K1QX03"/>
<proteinExistence type="predicted"/>
<name>A0A2K1QX03_9PEZI</name>
<dbReference type="OrthoDB" id="3943588at2759"/>
<dbReference type="Proteomes" id="UP000243797">
    <property type="component" value="Unassembled WGS sequence"/>
</dbReference>
<evidence type="ECO:0000313" key="2">
    <source>
        <dbReference type="EMBL" id="PNS19490.1"/>
    </source>
</evidence>
<protein>
    <submittedName>
        <fullName evidence="2">Uncharacterized protein</fullName>
    </submittedName>
</protein>
<keyword evidence="3" id="KW-1185">Reference proteome</keyword>
<feature type="compositionally biased region" description="Polar residues" evidence="1">
    <location>
        <begin position="23"/>
        <end position="37"/>
    </location>
</feature>
<evidence type="ECO:0000256" key="1">
    <source>
        <dbReference type="SAM" id="MobiDB-lite"/>
    </source>
</evidence>
<gene>
    <name evidence="2" type="ORF">CAC42_7334</name>
</gene>
<feature type="compositionally biased region" description="Polar residues" evidence="1">
    <location>
        <begin position="48"/>
        <end position="58"/>
    </location>
</feature>
<dbReference type="EMBL" id="NKHZ01000031">
    <property type="protein sequence ID" value="PNS19490.1"/>
    <property type="molecule type" value="Genomic_DNA"/>
</dbReference>
<reference evidence="2 3" key="1">
    <citation type="submission" date="2017-06" db="EMBL/GenBank/DDBJ databases">
        <title>Draft genome sequence of a variant of Elsinoe murrayae.</title>
        <authorList>
            <person name="Cheng Q."/>
        </authorList>
    </citation>
    <scope>NUCLEOTIDE SEQUENCE [LARGE SCALE GENOMIC DNA]</scope>
    <source>
        <strain evidence="2 3">CQ-2017a</strain>
    </source>
</reference>
<sequence length="146" mass="15951">MPKPTVRDEEPVDARSRLMPLCSPTTSSGQSRSTNFSHFEDEERLNTHEPSVTPTETIGSCEKGSHDGHALSPLSPNVEIYRGPARHRHRAPLAPPACEDDNPFRGLMPSSELSSAGEDYDDSDNSDDGGTARMIPPTPTRVSTYF</sequence>
<evidence type="ECO:0000313" key="3">
    <source>
        <dbReference type="Proteomes" id="UP000243797"/>
    </source>
</evidence>
<dbReference type="InParanoid" id="A0A2K1QX03"/>
<feature type="compositionally biased region" description="Basic and acidic residues" evidence="1">
    <location>
        <begin position="38"/>
        <end position="47"/>
    </location>
</feature>